<feature type="domain" description="Response regulatory" evidence="2">
    <location>
        <begin position="6"/>
        <end position="132"/>
    </location>
</feature>
<dbReference type="InterPro" id="IPR052048">
    <property type="entry name" value="ST_Response_Regulator"/>
</dbReference>
<dbReference type="EMBL" id="MFNF01000060">
    <property type="protein sequence ID" value="OGG99219.1"/>
    <property type="molecule type" value="Genomic_DNA"/>
</dbReference>
<comment type="caution">
    <text evidence="3">The sequence shown here is derived from an EMBL/GenBank/DDBJ whole genome shotgun (WGS) entry which is preliminary data.</text>
</comment>
<organism evidence="3 4">
    <name type="scientific">Candidatus Lambdaproteobacteria bacterium RIFOXYD2_FULL_56_26</name>
    <dbReference type="NCBI Taxonomy" id="1817773"/>
    <lineage>
        <taxon>Bacteria</taxon>
        <taxon>Pseudomonadati</taxon>
        <taxon>Pseudomonadota</taxon>
        <taxon>Candidatus Lambdaproteobacteria</taxon>
    </lineage>
</organism>
<dbReference type="SMART" id="SM00448">
    <property type="entry name" value="REC"/>
    <property type="match status" value="1"/>
</dbReference>
<sequence length="142" mass="15769">MSQRPRFLIADDMEVNRGLMLHFVKAYGDCEFAVNGKEVVEHFLAAKAEGRPLDLILLDIMMPEMDGQEALTQIRTLEAQAGLSLKEEVKVVMVTAMGDWDNALAGFKKGAVEYLVKPIQANRVAKVMESMGFTKDETPPNP</sequence>
<keyword evidence="1" id="KW-0597">Phosphoprotein</keyword>
<dbReference type="AlphaFoldDB" id="A0A1F6GM87"/>
<dbReference type="Gene3D" id="3.40.50.2300">
    <property type="match status" value="1"/>
</dbReference>
<name>A0A1F6GM87_9PROT</name>
<dbReference type="SUPFAM" id="SSF52172">
    <property type="entry name" value="CheY-like"/>
    <property type="match status" value="1"/>
</dbReference>
<proteinExistence type="predicted"/>
<reference evidence="3 4" key="1">
    <citation type="journal article" date="2016" name="Nat. Commun.">
        <title>Thousands of microbial genomes shed light on interconnected biogeochemical processes in an aquifer system.</title>
        <authorList>
            <person name="Anantharaman K."/>
            <person name="Brown C.T."/>
            <person name="Hug L.A."/>
            <person name="Sharon I."/>
            <person name="Castelle C.J."/>
            <person name="Probst A.J."/>
            <person name="Thomas B.C."/>
            <person name="Singh A."/>
            <person name="Wilkins M.J."/>
            <person name="Karaoz U."/>
            <person name="Brodie E.L."/>
            <person name="Williams K.H."/>
            <person name="Hubbard S.S."/>
            <person name="Banfield J.F."/>
        </authorList>
    </citation>
    <scope>NUCLEOTIDE SEQUENCE [LARGE SCALE GENOMIC DNA]</scope>
</reference>
<dbReference type="GO" id="GO:0000160">
    <property type="term" value="P:phosphorelay signal transduction system"/>
    <property type="evidence" value="ECO:0007669"/>
    <property type="project" value="InterPro"/>
</dbReference>
<dbReference type="InterPro" id="IPR001789">
    <property type="entry name" value="Sig_transdc_resp-reg_receiver"/>
</dbReference>
<dbReference type="Pfam" id="PF00072">
    <property type="entry name" value="Response_reg"/>
    <property type="match status" value="1"/>
</dbReference>
<evidence type="ECO:0000313" key="3">
    <source>
        <dbReference type="EMBL" id="OGG99219.1"/>
    </source>
</evidence>
<gene>
    <name evidence="3" type="ORF">A2557_10150</name>
</gene>
<dbReference type="InterPro" id="IPR011006">
    <property type="entry name" value="CheY-like_superfamily"/>
</dbReference>
<evidence type="ECO:0000313" key="4">
    <source>
        <dbReference type="Proteomes" id="UP000177583"/>
    </source>
</evidence>
<dbReference type="PROSITE" id="PS50110">
    <property type="entry name" value="RESPONSE_REGULATORY"/>
    <property type="match status" value="1"/>
</dbReference>
<accession>A0A1F6GM87</accession>
<dbReference type="PANTHER" id="PTHR43228">
    <property type="entry name" value="TWO-COMPONENT RESPONSE REGULATOR"/>
    <property type="match status" value="1"/>
</dbReference>
<dbReference type="CDD" id="cd17546">
    <property type="entry name" value="REC_hyHK_CKI1_RcsC-like"/>
    <property type="match status" value="1"/>
</dbReference>
<evidence type="ECO:0000259" key="2">
    <source>
        <dbReference type="PROSITE" id="PS50110"/>
    </source>
</evidence>
<feature type="modified residue" description="4-aspartylphosphate" evidence="1">
    <location>
        <position position="59"/>
    </location>
</feature>
<protein>
    <recommendedName>
        <fullName evidence="2">Response regulatory domain-containing protein</fullName>
    </recommendedName>
</protein>
<dbReference type="PANTHER" id="PTHR43228:SF1">
    <property type="entry name" value="TWO-COMPONENT RESPONSE REGULATOR ARR22"/>
    <property type="match status" value="1"/>
</dbReference>
<dbReference type="Proteomes" id="UP000177583">
    <property type="component" value="Unassembled WGS sequence"/>
</dbReference>
<evidence type="ECO:0000256" key="1">
    <source>
        <dbReference type="PROSITE-ProRule" id="PRU00169"/>
    </source>
</evidence>